<keyword evidence="2" id="KW-0732">Signal</keyword>
<evidence type="ECO:0000256" key="2">
    <source>
        <dbReference type="SAM" id="SignalP"/>
    </source>
</evidence>
<keyword evidence="1" id="KW-0812">Transmembrane</keyword>
<feature type="transmembrane region" description="Helical" evidence="1">
    <location>
        <begin position="211"/>
        <end position="234"/>
    </location>
</feature>
<dbReference type="RefSeq" id="WP_231142821.1">
    <property type="nucleotide sequence ID" value="NZ_CP088100.1"/>
</dbReference>
<keyword evidence="1" id="KW-1133">Transmembrane helix</keyword>
<protein>
    <submittedName>
        <fullName evidence="3">Uncharacterized protein</fullName>
    </submittedName>
</protein>
<organism evidence="3 4">
    <name type="scientific">Bradyrhizobium barranii</name>
    <dbReference type="NCBI Taxonomy" id="2992140"/>
    <lineage>
        <taxon>Bacteria</taxon>
        <taxon>Pseudomonadati</taxon>
        <taxon>Pseudomonadota</taxon>
        <taxon>Alphaproteobacteria</taxon>
        <taxon>Hyphomicrobiales</taxon>
        <taxon>Nitrobacteraceae</taxon>
        <taxon>Bradyrhizobium</taxon>
    </lineage>
</organism>
<name>A0ABY3QGC4_9BRAD</name>
<evidence type="ECO:0000313" key="3">
    <source>
        <dbReference type="EMBL" id="UFW84878.1"/>
    </source>
</evidence>
<dbReference type="Proteomes" id="UP001430990">
    <property type="component" value="Chromosome"/>
</dbReference>
<proteinExistence type="predicted"/>
<accession>A0ABY3QGC4</accession>
<keyword evidence="1" id="KW-0472">Membrane</keyword>
<evidence type="ECO:0000256" key="1">
    <source>
        <dbReference type="SAM" id="Phobius"/>
    </source>
</evidence>
<gene>
    <name evidence="3" type="ORF">BjapCC829_33870</name>
</gene>
<dbReference type="EMBL" id="CP088100">
    <property type="protein sequence ID" value="UFW84878.1"/>
    <property type="molecule type" value="Genomic_DNA"/>
</dbReference>
<sequence>MSGHLRVYCAAFTLIAGLSTSSAFSTPLSELFNAGPATAPAPASAEAECLTRPGKSTADGQHWVYRVEGQRRCWFQIAEGTERAKKLVQQRATKHRVAAAEENQTAARKRKTVVDARAELPRSAPADTSRPSPSVPAQVVDASPVLATGIATRASPAPLSKRDRLTADEITPRQVDVEALLAAAPAASDVVAASAAPLAFSAAEAGDDGRVWTWLGMLLMALGLVSVLSASLTIRWAALLPQLLFACQRRVDASRQNGPRAPWRRGSLVWVQQGLWGNAWRRSTPQLSAPIAVSIWRLLLSRASSLEKFHAFAQSRAAGRPAYSETTQFRRPSIVRNPSAA</sequence>
<evidence type="ECO:0000313" key="4">
    <source>
        <dbReference type="Proteomes" id="UP001430990"/>
    </source>
</evidence>
<feature type="signal peptide" evidence="2">
    <location>
        <begin position="1"/>
        <end position="25"/>
    </location>
</feature>
<reference evidence="3" key="1">
    <citation type="submission" date="2021-11" db="EMBL/GenBank/DDBJ databases">
        <title>Australian commercial rhizobial inoculants.</title>
        <authorList>
            <person name="Kohlmeier M.G."/>
            <person name="O'Hara G.W."/>
            <person name="Colombi E."/>
            <person name="Ramsay J.P."/>
            <person name="Terpolilli J."/>
        </authorList>
    </citation>
    <scope>NUCLEOTIDE SEQUENCE</scope>
    <source>
        <strain evidence="3">CC829</strain>
    </source>
</reference>
<keyword evidence="4" id="KW-1185">Reference proteome</keyword>
<feature type="chain" id="PRO_5046879171" evidence="2">
    <location>
        <begin position="26"/>
        <end position="341"/>
    </location>
</feature>